<reference evidence="2 3" key="1">
    <citation type="submission" date="2015-04" db="EMBL/GenBank/DDBJ databases">
        <authorList>
            <person name="Syromyatnikov M.Y."/>
            <person name="Popov V.N."/>
        </authorList>
    </citation>
    <scope>NUCLEOTIDE SEQUENCE [LARGE SCALE GENOMIC DNA]</scope>
    <source>
        <strain evidence="2 3">CECT 5292</strain>
    </source>
</reference>
<sequence length="40" mass="4369">MIADVKNIIRRSQTTLVQDMFTVSAIVAMTVAALTLPAFM</sequence>
<name>A0A0U1NHT9_9RHOB</name>
<dbReference type="STRING" id="282199.GCA_001049735_00325"/>
<evidence type="ECO:0000313" key="3">
    <source>
        <dbReference type="Proteomes" id="UP000048949"/>
    </source>
</evidence>
<dbReference type="AlphaFoldDB" id="A0A0U1NHT9"/>
<keyword evidence="1" id="KW-0812">Transmembrane</keyword>
<gene>
    <name evidence="2" type="ORF">NIG5292_00325</name>
</gene>
<proteinExistence type="predicted"/>
<evidence type="ECO:0000313" key="2">
    <source>
        <dbReference type="EMBL" id="CRK74298.1"/>
    </source>
</evidence>
<dbReference type="RefSeq" id="WP_267884451.1">
    <property type="nucleotide sequence ID" value="NZ_CAXIAP010000001.1"/>
</dbReference>
<feature type="transmembrane region" description="Helical" evidence="1">
    <location>
        <begin position="20"/>
        <end position="39"/>
    </location>
</feature>
<dbReference type="EMBL" id="CVQV01000002">
    <property type="protein sequence ID" value="CRK74298.1"/>
    <property type="molecule type" value="Genomic_DNA"/>
</dbReference>
<protein>
    <submittedName>
        <fullName evidence="2">Uncharacterized protein</fullName>
    </submittedName>
</protein>
<evidence type="ECO:0000256" key="1">
    <source>
        <dbReference type="SAM" id="Phobius"/>
    </source>
</evidence>
<organism evidence="2 3">
    <name type="scientific">Nereida ignava</name>
    <dbReference type="NCBI Taxonomy" id="282199"/>
    <lineage>
        <taxon>Bacteria</taxon>
        <taxon>Pseudomonadati</taxon>
        <taxon>Pseudomonadota</taxon>
        <taxon>Alphaproteobacteria</taxon>
        <taxon>Rhodobacterales</taxon>
        <taxon>Roseobacteraceae</taxon>
        <taxon>Nereida</taxon>
    </lineage>
</organism>
<keyword evidence="3" id="KW-1185">Reference proteome</keyword>
<dbReference type="Proteomes" id="UP000048949">
    <property type="component" value="Unassembled WGS sequence"/>
</dbReference>
<accession>A0A0U1NHT9</accession>
<keyword evidence="1" id="KW-0472">Membrane</keyword>
<keyword evidence="1" id="KW-1133">Transmembrane helix</keyword>